<sequence length="193" mass="20710">MSTTDSDIDRRLGTRIKALRAGAGLTLDALAETAGVSRAMLSRIERGESSPTAQLLGRICGGLGITLSTLFAATEAAVSPLSRRADQTVWRDPATGYVRRNISPAGTGSPVEIVEVEFPPGATVGFDNQRFTGIDQHIHVLEGRLDFSLGDENFMLEAGDCLHMRLDRPTLFRNSSGKTVRYLVTLGQGGPRP</sequence>
<dbReference type="Pfam" id="PF01381">
    <property type="entry name" value="HTH_3"/>
    <property type="match status" value="1"/>
</dbReference>
<keyword evidence="4" id="KW-1185">Reference proteome</keyword>
<dbReference type="RefSeq" id="WP_109902373.1">
    <property type="nucleotide sequence ID" value="NZ_QGLE01000001.1"/>
</dbReference>
<reference evidence="3 4" key="1">
    <citation type="submission" date="2018-05" db="EMBL/GenBank/DDBJ databases">
        <title>Zavarzinia sp. HR-AS.</title>
        <authorList>
            <person name="Lee Y."/>
            <person name="Jeon C.O."/>
        </authorList>
    </citation>
    <scope>NUCLEOTIDE SEQUENCE [LARGE SCALE GENOMIC DNA]</scope>
    <source>
        <strain evidence="3 4">HR-AS</strain>
    </source>
</reference>
<dbReference type="OrthoDB" id="189170at2"/>
<dbReference type="GO" id="GO:0003677">
    <property type="term" value="F:DNA binding"/>
    <property type="evidence" value="ECO:0007669"/>
    <property type="project" value="UniProtKB-KW"/>
</dbReference>
<dbReference type="CDD" id="cd02209">
    <property type="entry name" value="cupin_XRE_C"/>
    <property type="match status" value="1"/>
</dbReference>
<proteinExistence type="predicted"/>
<dbReference type="InterPro" id="IPR013096">
    <property type="entry name" value="Cupin_2"/>
</dbReference>
<dbReference type="InterPro" id="IPR014710">
    <property type="entry name" value="RmlC-like_jellyroll"/>
</dbReference>
<dbReference type="SUPFAM" id="SSF47413">
    <property type="entry name" value="lambda repressor-like DNA-binding domains"/>
    <property type="match status" value="1"/>
</dbReference>
<dbReference type="CDD" id="cd00093">
    <property type="entry name" value="HTH_XRE"/>
    <property type="match status" value="1"/>
</dbReference>
<dbReference type="EMBL" id="QGLE01000001">
    <property type="protein sequence ID" value="PWR25913.1"/>
    <property type="molecule type" value="Genomic_DNA"/>
</dbReference>
<dbReference type="Proteomes" id="UP000245461">
    <property type="component" value="Unassembled WGS sequence"/>
</dbReference>
<evidence type="ECO:0000313" key="4">
    <source>
        <dbReference type="Proteomes" id="UP000245461"/>
    </source>
</evidence>
<evidence type="ECO:0000256" key="1">
    <source>
        <dbReference type="ARBA" id="ARBA00023125"/>
    </source>
</evidence>
<dbReference type="Gene3D" id="2.60.120.10">
    <property type="entry name" value="Jelly Rolls"/>
    <property type="match status" value="1"/>
</dbReference>
<evidence type="ECO:0000259" key="2">
    <source>
        <dbReference type="PROSITE" id="PS50943"/>
    </source>
</evidence>
<name>A0A317EKF7_9PROT</name>
<dbReference type="AlphaFoldDB" id="A0A317EKF7"/>
<evidence type="ECO:0000313" key="3">
    <source>
        <dbReference type="EMBL" id="PWR25913.1"/>
    </source>
</evidence>
<dbReference type="GO" id="GO:0005829">
    <property type="term" value="C:cytosol"/>
    <property type="evidence" value="ECO:0007669"/>
    <property type="project" value="TreeGrafter"/>
</dbReference>
<dbReference type="SUPFAM" id="SSF51182">
    <property type="entry name" value="RmlC-like cupins"/>
    <property type="match status" value="1"/>
</dbReference>
<dbReference type="PROSITE" id="PS50943">
    <property type="entry name" value="HTH_CROC1"/>
    <property type="match status" value="1"/>
</dbReference>
<organism evidence="3 4">
    <name type="scientific">Zavarzinia aquatilis</name>
    <dbReference type="NCBI Taxonomy" id="2211142"/>
    <lineage>
        <taxon>Bacteria</taxon>
        <taxon>Pseudomonadati</taxon>
        <taxon>Pseudomonadota</taxon>
        <taxon>Alphaproteobacteria</taxon>
        <taxon>Rhodospirillales</taxon>
        <taxon>Zavarziniaceae</taxon>
        <taxon>Zavarzinia</taxon>
    </lineage>
</organism>
<dbReference type="SMART" id="SM00530">
    <property type="entry name" value="HTH_XRE"/>
    <property type="match status" value="1"/>
</dbReference>
<dbReference type="PANTHER" id="PTHR46797:SF10">
    <property type="entry name" value="BLR1115 PROTEIN"/>
    <property type="match status" value="1"/>
</dbReference>
<dbReference type="Gene3D" id="1.10.260.40">
    <property type="entry name" value="lambda repressor-like DNA-binding domains"/>
    <property type="match status" value="1"/>
</dbReference>
<keyword evidence="1 3" id="KW-0238">DNA-binding</keyword>
<dbReference type="PANTHER" id="PTHR46797">
    <property type="entry name" value="HTH-TYPE TRANSCRIPTIONAL REGULATOR"/>
    <property type="match status" value="1"/>
</dbReference>
<dbReference type="GO" id="GO:0003700">
    <property type="term" value="F:DNA-binding transcription factor activity"/>
    <property type="evidence" value="ECO:0007669"/>
    <property type="project" value="TreeGrafter"/>
</dbReference>
<accession>A0A317EKF7</accession>
<protein>
    <submittedName>
        <fullName evidence="3">DNA-binding protein</fullName>
    </submittedName>
</protein>
<feature type="domain" description="HTH cro/C1-type" evidence="2">
    <location>
        <begin position="16"/>
        <end position="70"/>
    </location>
</feature>
<dbReference type="Pfam" id="PF07883">
    <property type="entry name" value="Cupin_2"/>
    <property type="match status" value="1"/>
</dbReference>
<gene>
    <name evidence="3" type="ORF">DKG74_02890</name>
</gene>
<dbReference type="InterPro" id="IPR010982">
    <property type="entry name" value="Lambda_DNA-bd_dom_sf"/>
</dbReference>
<comment type="caution">
    <text evidence="3">The sequence shown here is derived from an EMBL/GenBank/DDBJ whole genome shotgun (WGS) entry which is preliminary data.</text>
</comment>
<dbReference type="InterPro" id="IPR011051">
    <property type="entry name" value="RmlC_Cupin_sf"/>
</dbReference>
<dbReference type="InterPro" id="IPR001387">
    <property type="entry name" value="Cro/C1-type_HTH"/>
</dbReference>
<dbReference type="InterPro" id="IPR050807">
    <property type="entry name" value="TransReg_Diox_bact_type"/>
</dbReference>